<comment type="similarity">
    <text evidence="1">Belongs to the oxygen-dependent FAD-linked oxidoreductase family.</text>
</comment>
<reference evidence="5" key="1">
    <citation type="journal article" date="2020" name="Nat. Commun.">
        <title>Genome sequence of the cluster root forming white lupin.</title>
        <authorList>
            <person name="Hufnagel B."/>
            <person name="Marques A."/>
            <person name="Soriano A."/>
            <person name="Marques L."/>
            <person name="Divol F."/>
            <person name="Doumas P."/>
            <person name="Sallet E."/>
            <person name="Mancinotti D."/>
            <person name="Carrere S."/>
            <person name="Marande W."/>
            <person name="Arribat S."/>
            <person name="Keller J."/>
            <person name="Huneau C."/>
            <person name="Blein T."/>
            <person name="Aime D."/>
            <person name="Laguerre M."/>
            <person name="Taylor J."/>
            <person name="Schubert V."/>
            <person name="Nelson M."/>
            <person name="Geu-Flores F."/>
            <person name="Crespi M."/>
            <person name="Gallardo-Guerrero K."/>
            <person name="Delaux P.-M."/>
            <person name="Salse J."/>
            <person name="Berges H."/>
            <person name="Guyot R."/>
            <person name="Gouzy J."/>
            <person name="Peret B."/>
        </authorList>
    </citation>
    <scope>NUCLEOTIDE SEQUENCE [LARGE SCALE GENOMIC DNA]</scope>
    <source>
        <strain evidence="5">cv. Amiga</strain>
    </source>
</reference>
<dbReference type="PANTHER" id="PTHR13878:SF115">
    <property type="entry name" value="CYTOKININ DEHYDROGENASE"/>
    <property type="match status" value="1"/>
</dbReference>
<dbReference type="Gene3D" id="3.30.465.10">
    <property type="match status" value="1"/>
</dbReference>
<comment type="caution">
    <text evidence="3">The sequence shown here is derived from an EMBL/GenBank/DDBJ whole genome shotgun (WGS) entry which is preliminary data.</text>
</comment>
<accession>A0A6A4NFX7</accession>
<evidence type="ECO:0000313" key="5">
    <source>
        <dbReference type="Proteomes" id="UP000447434"/>
    </source>
</evidence>
<evidence type="ECO:0000256" key="2">
    <source>
        <dbReference type="ARBA" id="ARBA00023002"/>
    </source>
</evidence>
<sequence length="171" mass="19076">MADDGVVVNMTRLGDFRNGSGIIVCDEYVDVGGEQIWIDVLHATLERGLTPLSWTDYLYLSVGGTLSNAGISGQTFRFGPQISNVIELDVVTGMFILSANFSILLWGKTRTLNLLLSAPSQYSNHLIILFFDFFFKFVTVETQHTTSISFLKLIILTVKQLYDSLVIRTLN</sequence>
<dbReference type="Proteomes" id="UP000447434">
    <property type="component" value="Chromosome 23"/>
</dbReference>
<dbReference type="OrthoDB" id="1435481at2759"/>
<evidence type="ECO:0000313" key="4">
    <source>
        <dbReference type="EMBL" id="KAE9587688.1"/>
    </source>
</evidence>
<dbReference type="InterPro" id="IPR016169">
    <property type="entry name" value="FAD-bd_PCMH_sub2"/>
</dbReference>
<keyword evidence="2" id="KW-0560">Oxidoreductase</keyword>
<dbReference type="AlphaFoldDB" id="A0A6A4NFX7"/>
<dbReference type="SUPFAM" id="SSF56176">
    <property type="entry name" value="FAD-binding/transporter-associated domain-like"/>
    <property type="match status" value="1"/>
</dbReference>
<organism evidence="3 5">
    <name type="scientific">Lupinus albus</name>
    <name type="common">White lupine</name>
    <name type="synonym">Lupinus termis</name>
    <dbReference type="NCBI Taxonomy" id="3870"/>
    <lineage>
        <taxon>Eukaryota</taxon>
        <taxon>Viridiplantae</taxon>
        <taxon>Streptophyta</taxon>
        <taxon>Embryophyta</taxon>
        <taxon>Tracheophyta</taxon>
        <taxon>Spermatophyta</taxon>
        <taxon>Magnoliopsida</taxon>
        <taxon>eudicotyledons</taxon>
        <taxon>Gunneridae</taxon>
        <taxon>Pentapetalae</taxon>
        <taxon>rosids</taxon>
        <taxon>fabids</taxon>
        <taxon>Fabales</taxon>
        <taxon>Fabaceae</taxon>
        <taxon>Papilionoideae</taxon>
        <taxon>50 kb inversion clade</taxon>
        <taxon>genistoids sensu lato</taxon>
        <taxon>core genistoids</taxon>
        <taxon>Genisteae</taxon>
        <taxon>Lupinus</taxon>
    </lineage>
</organism>
<dbReference type="EMBL" id="WOCE01000023">
    <property type="protein sequence ID" value="KAE9587688.1"/>
    <property type="molecule type" value="Genomic_DNA"/>
</dbReference>
<dbReference type="EMBL" id="WOCE01000023">
    <property type="protein sequence ID" value="KAE9587681.1"/>
    <property type="molecule type" value="Genomic_DNA"/>
</dbReference>
<protein>
    <submittedName>
        <fullName evidence="3">Putative cytokinin dehydrogenase</fullName>
    </submittedName>
</protein>
<gene>
    <name evidence="3" type="ORF">Lalb_Chr23g0276501</name>
    <name evidence="4" type="ORF">Lalb_Chr23g0276571</name>
</gene>
<dbReference type="InterPro" id="IPR050432">
    <property type="entry name" value="FAD-linked_Oxidoreductases_BP"/>
</dbReference>
<name>A0A6A4NFX7_LUPAL</name>
<evidence type="ECO:0000256" key="1">
    <source>
        <dbReference type="ARBA" id="ARBA00005466"/>
    </source>
</evidence>
<dbReference type="InterPro" id="IPR036318">
    <property type="entry name" value="FAD-bd_PCMH-like_sf"/>
</dbReference>
<evidence type="ECO:0000313" key="3">
    <source>
        <dbReference type="EMBL" id="KAE9587681.1"/>
    </source>
</evidence>
<reference evidence="3" key="2">
    <citation type="journal article" date="2020" name="Nat. Commun.">
        <title>High-quality genome sequence of white lupin provides insight into soil exploration and seed quality.</title>
        <authorList>
            <person name="Hufnagel B."/>
            <person name="Marques A."/>
            <person name="Soriano A."/>
            <person name="Marques L."/>
            <person name="Divol F."/>
            <person name="Doumas P."/>
            <person name="Sallet E."/>
            <person name="Mancinotti D."/>
            <person name="Carrere S."/>
            <person name="Marande W."/>
            <person name="Arribat S."/>
            <person name="Keller J."/>
            <person name="Huneau C."/>
            <person name="Blein T."/>
            <person name="Aime D."/>
            <person name="Laguerre M."/>
            <person name="Taylor J."/>
            <person name="Schubert V."/>
            <person name="Nelson M."/>
            <person name="Geu-Flores F."/>
            <person name="Crespi M."/>
            <person name="Gallardo K."/>
            <person name="Delaux P.M."/>
            <person name="Salse J."/>
            <person name="Berges H."/>
            <person name="Guyot R."/>
            <person name="Gouzy J."/>
            <person name="Peret B."/>
        </authorList>
    </citation>
    <scope>NUCLEOTIDE SEQUENCE</scope>
    <source>
        <tissue evidence="3">Leaves</tissue>
    </source>
</reference>
<dbReference type="GO" id="GO:0016491">
    <property type="term" value="F:oxidoreductase activity"/>
    <property type="evidence" value="ECO:0007669"/>
    <property type="project" value="UniProtKB-KW"/>
</dbReference>
<keyword evidence="5" id="KW-1185">Reference proteome</keyword>
<dbReference type="PANTHER" id="PTHR13878">
    <property type="entry name" value="GULONOLACTONE OXIDASE"/>
    <property type="match status" value="1"/>
</dbReference>
<proteinExistence type="inferred from homology"/>
<dbReference type="GO" id="GO:0050660">
    <property type="term" value="F:flavin adenine dinucleotide binding"/>
    <property type="evidence" value="ECO:0007669"/>
    <property type="project" value="InterPro"/>
</dbReference>